<keyword evidence="4" id="KW-1185">Reference proteome</keyword>
<organism evidence="3 4">
    <name type="scientific">Halalkalibacter oceani</name>
    <dbReference type="NCBI Taxonomy" id="1653776"/>
    <lineage>
        <taxon>Bacteria</taxon>
        <taxon>Bacillati</taxon>
        <taxon>Bacillota</taxon>
        <taxon>Bacilli</taxon>
        <taxon>Bacillales</taxon>
        <taxon>Bacillaceae</taxon>
        <taxon>Halalkalibacter</taxon>
    </lineage>
</organism>
<dbReference type="PANTHER" id="PTHR42928">
    <property type="entry name" value="TRICARBOXYLATE-BINDING PROTEIN"/>
    <property type="match status" value="1"/>
</dbReference>
<dbReference type="SUPFAM" id="SSF53850">
    <property type="entry name" value="Periplasmic binding protein-like II"/>
    <property type="match status" value="1"/>
</dbReference>
<protein>
    <submittedName>
        <fullName evidence="3">Tripartite tricarboxylate transporter substrate binding protein</fullName>
    </submittedName>
</protein>
<dbReference type="Proteomes" id="UP001139179">
    <property type="component" value="Unassembled WGS sequence"/>
</dbReference>
<name>A0A9X2DRK2_9BACI</name>
<evidence type="ECO:0000256" key="1">
    <source>
        <dbReference type="ARBA" id="ARBA00006987"/>
    </source>
</evidence>
<dbReference type="PIRSF" id="PIRSF017082">
    <property type="entry name" value="YflP"/>
    <property type="match status" value="1"/>
</dbReference>
<dbReference type="PANTHER" id="PTHR42928:SF5">
    <property type="entry name" value="BLR1237 PROTEIN"/>
    <property type="match status" value="1"/>
</dbReference>
<evidence type="ECO:0000313" key="4">
    <source>
        <dbReference type="Proteomes" id="UP001139179"/>
    </source>
</evidence>
<accession>A0A9X2DRK2</accession>
<dbReference type="RefSeq" id="WP_251224441.1">
    <property type="nucleotide sequence ID" value="NZ_JAMBOL010000020.1"/>
</dbReference>
<dbReference type="InterPro" id="IPR042100">
    <property type="entry name" value="Bug_dom1"/>
</dbReference>
<gene>
    <name evidence="3" type="ORF">M3202_16845</name>
</gene>
<sequence length="344" mass="37451">MNSGIKLFLVGLIVMLFAVVSACGNEGAAPSQGEEAPEGAGEVDFPTRNFDLTVPFSPGGGSDVSARLVEQYFADEFGYTMNFNYRDGAGGAVGMLEFANTGSDDGHDIATFNFPHISLQPASGVAEYQIDDFEVFAQIASDYTVFVVPADSPWETLEDFVNDAKSRPGELNIALAQVMEPAHMSYVQLIDEAEIEAPRITYQSGGELLSGILGGHVDSAIGSMGTTMQEVNTGSLRALAISASERLERFPDIPTFKEQGYGIETHIGRLWLTPAGVDPQVLQRLEDGFKNIVDNPEFQEQMEGTGFVIDWMGREEIQEHIRNFDATSADLVERLTRDLEEQGE</sequence>
<keyword evidence="2" id="KW-0732">Signal</keyword>
<dbReference type="Pfam" id="PF03401">
    <property type="entry name" value="TctC"/>
    <property type="match status" value="1"/>
</dbReference>
<feature type="signal peptide" evidence="2">
    <location>
        <begin position="1"/>
        <end position="22"/>
    </location>
</feature>
<reference evidence="3" key="1">
    <citation type="submission" date="2022-05" db="EMBL/GenBank/DDBJ databases">
        <title>Comparative Genomics of Spacecraft Associated Microbes.</title>
        <authorList>
            <person name="Tran M.T."/>
            <person name="Wright A."/>
            <person name="Seuylemezian A."/>
            <person name="Eisen J."/>
            <person name="Coil D."/>
        </authorList>
    </citation>
    <scope>NUCLEOTIDE SEQUENCE</scope>
    <source>
        <strain evidence="3">214.1.1</strain>
    </source>
</reference>
<dbReference type="AlphaFoldDB" id="A0A9X2DRK2"/>
<dbReference type="PROSITE" id="PS51257">
    <property type="entry name" value="PROKAR_LIPOPROTEIN"/>
    <property type="match status" value="1"/>
</dbReference>
<evidence type="ECO:0000256" key="2">
    <source>
        <dbReference type="SAM" id="SignalP"/>
    </source>
</evidence>
<dbReference type="InterPro" id="IPR005064">
    <property type="entry name" value="BUG"/>
</dbReference>
<comment type="caution">
    <text evidence="3">The sequence shown here is derived from an EMBL/GenBank/DDBJ whole genome shotgun (WGS) entry which is preliminary data.</text>
</comment>
<proteinExistence type="inferred from homology"/>
<dbReference type="EMBL" id="JAMBOL010000020">
    <property type="protein sequence ID" value="MCM3715734.1"/>
    <property type="molecule type" value="Genomic_DNA"/>
</dbReference>
<feature type="chain" id="PRO_5040965040" evidence="2">
    <location>
        <begin position="23"/>
        <end position="344"/>
    </location>
</feature>
<evidence type="ECO:0000313" key="3">
    <source>
        <dbReference type="EMBL" id="MCM3715734.1"/>
    </source>
</evidence>
<dbReference type="Gene3D" id="3.40.190.150">
    <property type="entry name" value="Bordetella uptake gene, domain 1"/>
    <property type="match status" value="1"/>
</dbReference>
<comment type="similarity">
    <text evidence="1">Belongs to the UPF0065 (bug) family.</text>
</comment>
<dbReference type="CDD" id="cd07012">
    <property type="entry name" value="PBP2_Bug_TTT"/>
    <property type="match status" value="1"/>
</dbReference>
<dbReference type="Gene3D" id="3.40.190.10">
    <property type="entry name" value="Periplasmic binding protein-like II"/>
    <property type="match status" value="1"/>
</dbReference>